<dbReference type="Proteomes" id="UP000682733">
    <property type="component" value="Unassembled WGS sequence"/>
</dbReference>
<feature type="coiled-coil region" evidence="1">
    <location>
        <begin position="92"/>
        <end position="119"/>
    </location>
</feature>
<dbReference type="Proteomes" id="UP000677228">
    <property type="component" value="Unassembled WGS sequence"/>
</dbReference>
<keyword evidence="1" id="KW-0175">Coiled coil</keyword>
<organism evidence="4 5">
    <name type="scientific">Didymodactylos carnosus</name>
    <dbReference type="NCBI Taxonomy" id="1234261"/>
    <lineage>
        <taxon>Eukaryota</taxon>
        <taxon>Metazoa</taxon>
        <taxon>Spiralia</taxon>
        <taxon>Gnathifera</taxon>
        <taxon>Rotifera</taxon>
        <taxon>Eurotatoria</taxon>
        <taxon>Bdelloidea</taxon>
        <taxon>Philodinida</taxon>
        <taxon>Philodinidae</taxon>
        <taxon>Didymodactylos</taxon>
    </lineage>
</organism>
<accession>A0A8S2QH47</accession>
<gene>
    <name evidence="3" type="ORF">OVA965_LOCUS28334</name>
    <name evidence="4" type="ORF">TMI583_LOCUS29085</name>
</gene>
<dbReference type="EMBL" id="CAJNOK010019275">
    <property type="protein sequence ID" value="CAF1296715.1"/>
    <property type="molecule type" value="Genomic_DNA"/>
</dbReference>
<evidence type="ECO:0000313" key="5">
    <source>
        <dbReference type="Proteomes" id="UP000682733"/>
    </source>
</evidence>
<name>A0A8S2QH47_9BILA</name>
<evidence type="ECO:0000313" key="3">
    <source>
        <dbReference type="EMBL" id="CAF1296715.1"/>
    </source>
</evidence>
<proteinExistence type="predicted"/>
<feature type="region of interest" description="Disordered" evidence="2">
    <location>
        <begin position="1"/>
        <end position="36"/>
    </location>
</feature>
<protein>
    <submittedName>
        <fullName evidence="4">Uncharacterized protein</fullName>
    </submittedName>
</protein>
<dbReference type="AlphaFoldDB" id="A0A8S2QH47"/>
<dbReference type="EMBL" id="CAJOBA010040848">
    <property type="protein sequence ID" value="CAF4101966.1"/>
    <property type="molecule type" value="Genomic_DNA"/>
</dbReference>
<evidence type="ECO:0000256" key="2">
    <source>
        <dbReference type="SAM" id="MobiDB-lite"/>
    </source>
</evidence>
<reference evidence="4" key="1">
    <citation type="submission" date="2021-02" db="EMBL/GenBank/DDBJ databases">
        <authorList>
            <person name="Nowell W R."/>
        </authorList>
    </citation>
    <scope>NUCLEOTIDE SEQUENCE</scope>
</reference>
<comment type="caution">
    <text evidence="4">The sequence shown here is derived from an EMBL/GenBank/DDBJ whole genome shotgun (WGS) entry which is preliminary data.</text>
</comment>
<evidence type="ECO:0000256" key="1">
    <source>
        <dbReference type="SAM" id="Coils"/>
    </source>
</evidence>
<evidence type="ECO:0000313" key="4">
    <source>
        <dbReference type="EMBL" id="CAF4101966.1"/>
    </source>
</evidence>
<sequence>MGSQHLRQQFLLEKSSSNDNKNNCDEDKKKNKHSRSSQKKILKLYLEQVENINSSLCKKDNNEFLCSKQVHVNKLYECIILKLKLIKDNKHATIEQKQLDDIETNIKQLRNDIQTFKKLSNETNLKLLSISLCQYQKQHSLNRMVKIIFLSLNIPAVHIFLQCVFHFSDIYIHIRLIC</sequence>